<organism evidence="1">
    <name type="scientific">Arundo donax</name>
    <name type="common">Giant reed</name>
    <name type="synonym">Donax arundinaceus</name>
    <dbReference type="NCBI Taxonomy" id="35708"/>
    <lineage>
        <taxon>Eukaryota</taxon>
        <taxon>Viridiplantae</taxon>
        <taxon>Streptophyta</taxon>
        <taxon>Embryophyta</taxon>
        <taxon>Tracheophyta</taxon>
        <taxon>Spermatophyta</taxon>
        <taxon>Magnoliopsida</taxon>
        <taxon>Liliopsida</taxon>
        <taxon>Poales</taxon>
        <taxon>Poaceae</taxon>
        <taxon>PACMAD clade</taxon>
        <taxon>Arundinoideae</taxon>
        <taxon>Arundineae</taxon>
        <taxon>Arundo</taxon>
    </lineage>
</organism>
<dbReference type="EMBL" id="GBRH01241663">
    <property type="protein sequence ID" value="JAD56232.1"/>
    <property type="molecule type" value="Transcribed_RNA"/>
</dbReference>
<evidence type="ECO:0000313" key="1">
    <source>
        <dbReference type="EMBL" id="JAD56232.1"/>
    </source>
</evidence>
<accession>A0A0A9BA95</accession>
<proteinExistence type="predicted"/>
<name>A0A0A9BA95_ARUDO</name>
<protein>
    <submittedName>
        <fullName evidence="1">Uncharacterized protein</fullName>
    </submittedName>
</protein>
<dbReference type="AlphaFoldDB" id="A0A0A9BA95"/>
<reference evidence="1" key="1">
    <citation type="submission" date="2014-09" db="EMBL/GenBank/DDBJ databases">
        <authorList>
            <person name="Magalhaes I.L.F."/>
            <person name="Oliveira U."/>
            <person name="Santos F.R."/>
            <person name="Vidigal T.H.D.A."/>
            <person name="Brescovit A.D."/>
            <person name="Santos A.J."/>
        </authorList>
    </citation>
    <scope>NUCLEOTIDE SEQUENCE</scope>
    <source>
        <tissue evidence="1">Shoot tissue taken approximately 20 cm above the soil surface</tissue>
    </source>
</reference>
<sequence>MKIFTMVNKTMVMERPGKEGASLEWMRYSQGLLICLKSQ</sequence>
<reference evidence="1" key="2">
    <citation type="journal article" date="2015" name="Data Brief">
        <title>Shoot transcriptome of the giant reed, Arundo donax.</title>
        <authorList>
            <person name="Barrero R.A."/>
            <person name="Guerrero F.D."/>
            <person name="Moolhuijzen P."/>
            <person name="Goolsby J.A."/>
            <person name="Tidwell J."/>
            <person name="Bellgard S.E."/>
            <person name="Bellgard M.I."/>
        </authorList>
    </citation>
    <scope>NUCLEOTIDE SEQUENCE</scope>
    <source>
        <tissue evidence="1">Shoot tissue taken approximately 20 cm above the soil surface</tissue>
    </source>
</reference>